<dbReference type="EMBL" id="KM205010">
    <property type="protein sequence ID" value="AJR28489.1"/>
    <property type="molecule type" value="Viral_cRNA"/>
</dbReference>
<accession>A0A0D3R189</accession>
<keyword evidence="3" id="KW-1185">Reference proteome</keyword>
<evidence type="ECO:0000313" key="2">
    <source>
        <dbReference type="EMBL" id="AJR28489.1"/>
    </source>
</evidence>
<evidence type="ECO:0000256" key="1">
    <source>
        <dbReference type="SAM" id="Phobius"/>
    </source>
</evidence>
<name>A0A0D3R189_9RHAB</name>
<proteinExistence type="predicted"/>
<organism evidence="2 3">
    <name type="scientific">Landjia virus</name>
    <dbReference type="NCBI Taxonomy" id="1272947"/>
    <lineage>
        <taxon>Viruses</taxon>
        <taxon>Riboviria</taxon>
        <taxon>Orthornavirae</taxon>
        <taxon>Negarnaviricota</taxon>
        <taxon>Haploviricotina</taxon>
        <taxon>Monjiviricetes</taxon>
        <taxon>Mononegavirales</taxon>
        <taxon>Rhabdoviridae</taxon>
        <taxon>Alpharhabdovirinae</taxon>
        <taxon>Hapavirus</taxon>
        <taxon>Hapavirus landjia</taxon>
    </lineage>
</organism>
<dbReference type="GeneID" id="37627517"/>
<keyword evidence="1" id="KW-0472">Membrane</keyword>
<reference evidence="2 3" key="1">
    <citation type="journal article" date="2015" name="PLoS Pathog.">
        <title>Evolution of genome size and complexity in the rhabdoviridae.</title>
        <authorList>
            <person name="Walker P.J."/>
            <person name="Firth C."/>
            <person name="Widen S.G."/>
            <person name="Blasdell K.R."/>
            <person name="Guzman H."/>
            <person name="Wood T.G."/>
            <person name="Paradkar P.N."/>
            <person name="Holmes E.C."/>
            <person name="Tesh R.B."/>
            <person name="Vasilakis N."/>
        </authorList>
    </citation>
    <scope>NUCLEOTIDE SEQUENCE [LARGE SCALE GENOMIC DNA]</scope>
    <source>
        <strain evidence="2">DakAnB769d</strain>
    </source>
</reference>
<sequence length="75" mass="9304">MKKKMNSVQHHRNHRFFRHLTPIGQSLLCLHRNHAQRRRMISQMMITMNPWRMLEALLTLWFMCLIIYQLERKSD</sequence>
<evidence type="ECO:0000313" key="3">
    <source>
        <dbReference type="Proteomes" id="UP000141413"/>
    </source>
</evidence>
<feature type="transmembrane region" description="Helical" evidence="1">
    <location>
        <begin position="51"/>
        <end position="70"/>
    </location>
</feature>
<dbReference type="Proteomes" id="UP000141413">
    <property type="component" value="Segment"/>
</dbReference>
<dbReference type="KEGG" id="vg:37627517"/>
<keyword evidence="1" id="KW-1133">Transmembrane helix</keyword>
<dbReference type="RefSeq" id="YP_009362135.1">
    <property type="nucleotide sequence ID" value="NC_034533.1"/>
</dbReference>
<protein>
    <submittedName>
        <fullName evidence="2">Uncharacterized protein</fullName>
    </submittedName>
</protein>
<keyword evidence="1" id="KW-0812">Transmembrane</keyword>